<keyword evidence="1" id="KW-1133">Transmembrane helix</keyword>
<keyword evidence="1" id="KW-0472">Membrane</keyword>
<evidence type="ECO:0000313" key="2">
    <source>
        <dbReference type="EMBL" id="NIE48430.1"/>
    </source>
</evidence>
<name>A0A6G5AE43_RHIMP</name>
<evidence type="ECO:0000256" key="1">
    <source>
        <dbReference type="SAM" id="Phobius"/>
    </source>
</evidence>
<organism evidence="2">
    <name type="scientific">Rhipicephalus microplus</name>
    <name type="common">Cattle tick</name>
    <name type="synonym">Boophilus microplus</name>
    <dbReference type="NCBI Taxonomy" id="6941"/>
    <lineage>
        <taxon>Eukaryota</taxon>
        <taxon>Metazoa</taxon>
        <taxon>Ecdysozoa</taxon>
        <taxon>Arthropoda</taxon>
        <taxon>Chelicerata</taxon>
        <taxon>Arachnida</taxon>
        <taxon>Acari</taxon>
        <taxon>Parasitiformes</taxon>
        <taxon>Ixodida</taxon>
        <taxon>Ixodoidea</taxon>
        <taxon>Ixodidae</taxon>
        <taxon>Rhipicephalinae</taxon>
        <taxon>Rhipicephalus</taxon>
        <taxon>Boophilus</taxon>
    </lineage>
</organism>
<protein>
    <submittedName>
        <fullName evidence="2">Uncharacterized protein</fullName>
    </submittedName>
</protein>
<reference evidence="2" key="1">
    <citation type="submission" date="2020-03" db="EMBL/GenBank/DDBJ databases">
        <title>A transcriptome and proteome of the tick Rhipicephalus microplus shaped by the genetic composition of its hosts and developmental stage.</title>
        <authorList>
            <person name="Garcia G.R."/>
            <person name="Ribeiro J.M.C."/>
            <person name="Maruyama S.R."/>
            <person name="Gardinasse L.G."/>
            <person name="Nelson K."/>
            <person name="Ferreira B.R."/>
            <person name="Andrade T.G."/>
            <person name="Santos I.K.F.M."/>
        </authorList>
    </citation>
    <scope>NUCLEOTIDE SEQUENCE</scope>
    <source>
        <strain evidence="2">NSGR</strain>
        <tissue evidence="2">Salivary glands</tissue>
    </source>
</reference>
<dbReference type="AlphaFoldDB" id="A0A6G5AE43"/>
<feature type="transmembrane region" description="Helical" evidence="1">
    <location>
        <begin position="74"/>
        <end position="92"/>
    </location>
</feature>
<keyword evidence="1" id="KW-0812">Transmembrane</keyword>
<sequence length="194" mass="22320">MREHGWFCARRSPHRFVGISSAVLCPGYHNHPVDSLDYQAQESTEQQPEAPPEGALMPAQGSEKKLYRLLWDPLFMVNMVTLMLSWVIMGLMNPPWNHIETASAARDLEYCTWYSLQVTPWERHSQDCFVTSRWQHFCFYRSTDDGFRLPDTWPSTVCSTRPAALDGLRLPDIHGCWYGCSVHLQLLVGAQPYS</sequence>
<dbReference type="EMBL" id="GIKN01006157">
    <property type="protein sequence ID" value="NIE48430.1"/>
    <property type="molecule type" value="Transcribed_RNA"/>
</dbReference>
<accession>A0A6G5AE43</accession>
<proteinExistence type="predicted"/>